<accession>A0A2B1CY82</accession>
<protein>
    <submittedName>
        <fullName evidence="1">Uncharacterized protein</fullName>
    </submittedName>
</protein>
<evidence type="ECO:0000313" key="2">
    <source>
        <dbReference type="Proteomes" id="UP000225872"/>
    </source>
</evidence>
<gene>
    <name evidence="1" type="ORF">COD09_27180</name>
</gene>
<sequence length="225" mass="26315">MESRLTIRQYADRGEDINATLNRIALLAEKEVEDYYTGICDNDNKYITKIEAHYIPLIERLAKNNWYRINNETHFIEDCFCKIRYAIRTFDIDRGDFDNRVRWLLYQSVRHYCGSRGKKRDALTLIGDISALESLRGCIDNTEDKAIYNVSTYEEIYAKLCEKEADILVLDAMIYAAENNDKVSERAVSRLLSERTGRSFDSARGAVRGFKQRIRKRNIRKEDIA</sequence>
<evidence type="ECO:0000313" key="1">
    <source>
        <dbReference type="EMBL" id="PGS91881.1"/>
    </source>
</evidence>
<dbReference type="RefSeq" id="WP_098402126.1">
    <property type="nucleotide sequence ID" value="NZ_NULO01000139.1"/>
</dbReference>
<reference evidence="1 2" key="1">
    <citation type="submission" date="2017-09" db="EMBL/GenBank/DDBJ databases">
        <title>Large-scale bioinformatics analysis of Bacillus genomes uncovers conserved roles of natural products in bacterial physiology.</title>
        <authorList>
            <consortium name="Agbiome Team Llc"/>
            <person name="Bleich R.M."/>
            <person name="Grubbs K.J."/>
            <person name="Santa Maria K.C."/>
            <person name="Allen S.E."/>
            <person name="Farag S."/>
            <person name="Shank E.A."/>
            <person name="Bowers A."/>
        </authorList>
    </citation>
    <scope>NUCLEOTIDE SEQUENCE [LARGE SCALE GENOMIC DNA]</scope>
    <source>
        <strain evidence="1 2">AFS041432</strain>
    </source>
</reference>
<name>A0A2B1CY82_BACCE</name>
<proteinExistence type="predicted"/>
<dbReference type="EMBL" id="NULO01000139">
    <property type="protein sequence ID" value="PGS91881.1"/>
    <property type="molecule type" value="Genomic_DNA"/>
</dbReference>
<dbReference type="AlphaFoldDB" id="A0A2B1CY82"/>
<dbReference type="Proteomes" id="UP000225872">
    <property type="component" value="Unassembled WGS sequence"/>
</dbReference>
<comment type="caution">
    <text evidence="1">The sequence shown here is derived from an EMBL/GenBank/DDBJ whole genome shotgun (WGS) entry which is preliminary data.</text>
</comment>
<organism evidence="1 2">
    <name type="scientific">Bacillus cereus</name>
    <dbReference type="NCBI Taxonomy" id="1396"/>
    <lineage>
        <taxon>Bacteria</taxon>
        <taxon>Bacillati</taxon>
        <taxon>Bacillota</taxon>
        <taxon>Bacilli</taxon>
        <taxon>Bacillales</taxon>
        <taxon>Bacillaceae</taxon>
        <taxon>Bacillus</taxon>
        <taxon>Bacillus cereus group</taxon>
    </lineage>
</organism>